<evidence type="ECO:0000313" key="9">
    <source>
        <dbReference type="EMBL" id="CCL98378.1"/>
    </source>
</evidence>
<feature type="transmembrane region" description="Helical" evidence="8">
    <location>
        <begin position="437"/>
        <end position="459"/>
    </location>
</feature>
<feature type="region of interest" description="Disordered" evidence="7">
    <location>
        <begin position="1549"/>
        <end position="1571"/>
    </location>
</feature>
<feature type="transmembrane region" description="Helical" evidence="8">
    <location>
        <begin position="175"/>
        <end position="199"/>
    </location>
</feature>
<feature type="repeat" description="WD" evidence="5">
    <location>
        <begin position="766"/>
        <end position="799"/>
    </location>
</feature>
<evidence type="ECO:0000256" key="2">
    <source>
        <dbReference type="ARBA" id="ARBA00006917"/>
    </source>
</evidence>
<feature type="compositionally biased region" description="Low complexity" evidence="7">
    <location>
        <begin position="1491"/>
        <end position="1501"/>
    </location>
</feature>
<dbReference type="Gene3D" id="2.130.10.10">
    <property type="entry name" value="YVTN repeat-like/Quinoprotein amine dehydrogenase"/>
    <property type="match status" value="2"/>
</dbReference>
<dbReference type="GO" id="GO:0043130">
    <property type="term" value="F:ubiquitin binding"/>
    <property type="evidence" value="ECO:0007669"/>
    <property type="project" value="TreeGrafter"/>
</dbReference>
<evidence type="ECO:0000256" key="3">
    <source>
        <dbReference type="ARBA" id="ARBA00022574"/>
    </source>
</evidence>
<feature type="transmembrane region" description="Helical" evidence="8">
    <location>
        <begin position="405"/>
        <end position="425"/>
    </location>
</feature>
<keyword evidence="8" id="KW-1133">Transmembrane helix</keyword>
<feature type="compositionally biased region" description="Polar residues" evidence="7">
    <location>
        <begin position="1"/>
        <end position="16"/>
    </location>
</feature>
<feature type="coiled-coil region" evidence="6">
    <location>
        <begin position="497"/>
        <end position="524"/>
    </location>
</feature>
<feature type="region of interest" description="Disordered" evidence="7">
    <location>
        <begin position="1001"/>
        <end position="1027"/>
    </location>
</feature>
<dbReference type="PROSITE" id="PS00678">
    <property type="entry name" value="WD_REPEATS_1"/>
    <property type="match status" value="1"/>
</dbReference>
<dbReference type="InterPro" id="IPR019775">
    <property type="entry name" value="WD40_repeat_CS"/>
</dbReference>
<dbReference type="GO" id="GO:0022857">
    <property type="term" value="F:transmembrane transporter activity"/>
    <property type="evidence" value="ECO:0007669"/>
    <property type="project" value="InterPro"/>
</dbReference>
<dbReference type="HOGENOM" id="CLU_002197_1_0_1"/>
<dbReference type="Gene3D" id="1.20.1250.20">
    <property type="entry name" value="MFS general substrate transporter like domains"/>
    <property type="match status" value="2"/>
</dbReference>
<feature type="transmembrane region" description="Helical" evidence="8">
    <location>
        <begin position="211"/>
        <end position="231"/>
    </location>
</feature>
<dbReference type="InParanoid" id="J4G052"/>
<evidence type="ECO:0000256" key="4">
    <source>
        <dbReference type="ARBA" id="ARBA00022737"/>
    </source>
</evidence>
<feature type="repeat" description="WD" evidence="5">
    <location>
        <begin position="816"/>
        <end position="857"/>
    </location>
</feature>
<keyword evidence="8" id="KW-0812">Transmembrane</keyword>
<feature type="region of interest" description="Disordered" evidence="7">
    <location>
        <begin position="1"/>
        <end position="21"/>
    </location>
</feature>
<dbReference type="SUPFAM" id="SSF103473">
    <property type="entry name" value="MFS general substrate transporter"/>
    <property type="match status" value="1"/>
</dbReference>
<keyword evidence="10" id="KW-1185">Reference proteome</keyword>
<dbReference type="InterPro" id="IPR011701">
    <property type="entry name" value="MFS"/>
</dbReference>
<name>J4G052_9APHY</name>
<feature type="transmembrane region" description="Helical" evidence="8">
    <location>
        <begin position="120"/>
        <end position="138"/>
    </location>
</feature>
<sequence>MSNSMYKDNSLASVSSLKEKDGEKVAVDTLPVLKEEGNIGLNEFEAAKDAGVRVSSKDNTRYAGLLYDPEGQDQRAVCRIALKIDRWILPMGLSYLDKTALNYGNLYGMRTDLDVTGQQFDWFASAFYFGYLIGNYPQGWLLQHYHAGRVLATTTALWGIIVLCIPAAHNFGGILAAYFFLGIIESIVTPGLTLLTAIWYAQAEVPLRTMIWYSFNGWAGIFGGFLAYGIGKIENPSIARWKYIFLILGAISFAYALMLWILFPDSPVGARFLKDEDKVLAVKRVAEAKTGIKNTEFKAYQIKEALVDPKTWLLFIASISAQIPNGIVSNFSSIVIEGMGFTTLQTTLLDAAASGVQIASLIAAGVITTYVKNTRVITMAAGNITCIISAACLTYLPADQKWNRLIAYWFTNFQSVGFSLSLVMISNNVGGFTKKTFITALTFIGYCIGNIIGPHFLIASEAPTYHTGTRAMFVGYCIKTAALLLLGLYMWRSNVKKDRMYGKVETYEDELKGEEADFRRALDALPSVATPNSTVCGSSNGPRTPQDFLRDPPSIRVYTSFAASTPCIVAPRVPAHSRHRLGVASLALDTSTQLVGRSSPEGILYTGGRDGLVISWDLGIPMKRRAHRYGVTEDSRSVSTRGWEIMTNWADDVIEEETDDGEDLRSDGDVLGEVTGRHKRKVVGVQSAIPEEEQWETDVETLEARKTTPPSTQFRQCAQMHSDWVNDILLCNQNQTLITASSDGTVRAWNPHAHENTVPLQDPVTIGTHGDYVRCLAHSRDRHWVASGSFDRTIKLWDLGAASSNTPVATLTAPEASGPKGSIYALAMDSCGTMIASGSPERVVRLWDPRSNKRIGKLVGHTDNIRAMLLSEDARYLLTGSADASIKLWSLYSQRCLHTFTHHTDSVWSLFSQHPTLENFFSGDRSGFVCKVDVEGCADVSEGECIVLCQDTSERGNGSSAAEGVNRMVAMDDSVIWTASGSSSFKRWKVPVRRSVRAATSVKDTAPSSECEIATPPLGDGSGEANTQRPVIGSSADFTSTPTRSSSVHISLRAGSPPRIKTHRESLSPSLHSSISHAQPECDPFTDAEGNETWYGIPFESLVRLTSPNESFSGFGGHGSMFRGHDPEIATLYSAASVMSIPRLVRPVQSMLGGPIAAQGPRSPSPFRAGMDDGHSHVRMAEETQTLHPGTRARAAFEEREVAADAVPLRHEPDEIVQGEHGLVRSAMLNDRIHALTVDTAGEVAVWDVVRGVCRGRFMSEDVAAASSRGSEASVILDGESARSRKERSPREALEAVRERIEGEAVVQPWATVDTKTGVLTVHLSERCFEAEIYADEAGYSAERRYGDETRLNIGKWVLRNLFSGFIREEQRALARRTREAEIVHRMHRGGAPNHIDLNGHPPDLVRPSVDPAHSPATRSPRSTNLIYSPNIVPAVSPSTSPMPRTPVPLLTPQVHRGTGIRESALSPIPQSPVDSAPISQSIPRTLAIDTSTTSSPSQTSDYFTSRARRGSVSTGGTSDEWGGKDPALQTPGTPTAGGLMGRIKAFGKGTKRQASEPGTTPTGGTLAGGDTMATPGDLSAHVGTKSPAQALLNGPINPPSTTDAPALQIPPHTSLVISEEAASGWTTLYRGQVANTGGDMRILEELLPYWLLEYLLANRVPPVPVTKISFVLLPYPSRDSHGEQLPELLNTAQSKLTASRFLRVRKLTIHVQDKLDKLTGSRGPTSPNTPRSSFDSRSMSSAGRGREPEVRPRAEDLYEIVCNDVVLPLDMTLAAVRQFVWRQSAELSMYYRRKASHSRQ</sequence>
<dbReference type="GeneID" id="24093289"/>
<evidence type="ECO:0000256" key="1">
    <source>
        <dbReference type="ARBA" id="ARBA00004141"/>
    </source>
</evidence>
<evidence type="ECO:0000256" key="6">
    <source>
        <dbReference type="SAM" id="Coils"/>
    </source>
</evidence>
<keyword evidence="6" id="KW-0175">Coiled coil</keyword>
<feature type="region of interest" description="Disordered" evidence="7">
    <location>
        <begin position="1716"/>
        <end position="1751"/>
    </location>
</feature>
<organism evidence="9 10">
    <name type="scientific">Fibroporia radiculosa</name>
    <dbReference type="NCBI Taxonomy" id="599839"/>
    <lineage>
        <taxon>Eukaryota</taxon>
        <taxon>Fungi</taxon>
        <taxon>Dikarya</taxon>
        <taxon>Basidiomycota</taxon>
        <taxon>Agaricomycotina</taxon>
        <taxon>Agaricomycetes</taxon>
        <taxon>Polyporales</taxon>
        <taxon>Fibroporiaceae</taxon>
        <taxon>Fibroporia</taxon>
    </lineage>
</organism>
<dbReference type="Pfam" id="PF11816">
    <property type="entry name" value="DUF3337"/>
    <property type="match status" value="1"/>
</dbReference>
<feature type="compositionally biased region" description="Low complexity" evidence="7">
    <location>
        <begin position="1733"/>
        <end position="1742"/>
    </location>
</feature>
<gene>
    <name evidence="9" type="ORF">FIBRA_00373</name>
</gene>
<comment type="subcellular location">
    <subcellularLocation>
        <location evidence="1">Membrane</location>
        <topology evidence="1">Multi-pass membrane protein</topology>
    </subcellularLocation>
</comment>
<dbReference type="OrthoDB" id="2421129at2759"/>
<reference evidence="9 10" key="1">
    <citation type="journal article" date="2012" name="Appl. Environ. Microbiol.">
        <title>Short-read sequencing for genomic analysis of the brown rot fungus Fibroporia radiculosa.</title>
        <authorList>
            <person name="Tang J.D."/>
            <person name="Perkins A.D."/>
            <person name="Sonstegard T.S."/>
            <person name="Schroeder S.G."/>
            <person name="Burgess S.C."/>
            <person name="Diehl S.V."/>
        </authorList>
    </citation>
    <scope>NUCLEOTIDE SEQUENCE [LARGE SCALE GENOMIC DNA]</scope>
    <source>
        <strain evidence="9 10">TFFH 294</strain>
    </source>
</reference>
<dbReference type="InterPro" id="IPR051246">
    <property type="entry name" value="WDR48"/>
</dbReference>
<dbReference type="CDD" id="cd17041">
    <property type="entry name" value="Ubl_WDR48"/>
    <property type="match status" value="1"/>
</dbReference>
<evidence type="ECO:0000256" key="5">
    <source>
        <dbReference type="PROSITE-ProRule" id="PRU00221"/>
    </source>
</evidence>
<feature type="compositionally biased region" description="Low complexity" evidence="7">
    <location>
        <begin position="1559"/>
        <end position="1571"/>
    </location>
</feature>
<dbReference type="FunCoup" id="J4G052">
    <property type="interactions" value="543"/>
</dbReference>
<feature type="transmembrane region" description="Helical" evidence="8">
    <location>
        <begin position="471"/>
        <end position="491"/>
    </location>
</feature>
<feature type="transmembrane region" description="Helical" evidence="8">
    <location>
        <begin position="150"/>
        <end position="168"/>
    </location>
</feature>
<dbReference type="SMART" id="SM00320">
    <property type="entry name" value="WD40"/>
    <property type="match status" value="6"/>
</dbReference>
<proteinExistence type="inferred from homology"/>
<dbReference type="PANTHER" id="PTHR19862:SF14">
    <property type="entry name" value="WD REPEAT-CONTAINING PROTEIN 48"/>
    <property type="match status" value="1"/>
</dbReference>
<dbReference type="Pfam" id="PF07690">
    <property type="entry name" value="MFS_1"/>
    <property type="match status" value="1"/>
</dbReference>
<dbReference type="GO" id="GO:0000724">
    <property type="term" value="P:double-strand break repair via homologous recombination"/>
    <property type="evidence" value="ECO:0007669"/>
    <property type="project" value="TreeGrafter"/>
</dbReference>
<dbReference type="PANTHER" id="PTHR19862">
    <property type="entry name" value="WD REPEAT-CONTAINING PROTEIN 48"/>
    <property type="match status" value="1"/>
</dbReference>
<dbReference type="Proteomes" id="UP000006352">
    <property type="component" value="Unassembled WGS sequence"/>
</dbReference>
<dbReference type="RefSeq" id="XP_012177661.1">
    <property type="nucleotide sequence ID" value="XM_012322271.1"/>
</dbReference>
<keyword evidence="4" id="KW-0677">Repeat</keyword>
<protein>
    <submittedName>
        <fullName evidence="9">Uncharacterized protein</fullName>
    </submittedName>
</protein>
<dbReference type="GO" id="GO:0016020">
    <property type="term" value="C:membrane"/>
    <property type="evidence" value="ECO:0007669"/>
    <property type="project" value="UniProtKB-SubCell"/>
</dbReference>
<dbReference type="InterPro" id="IPR036259">
    <property type="entry name" value="MFS_trans_sf"/>
</dbReference>
<dbReference type="InterPro" id="IPR001680">
    <property type="entry name" value="WD40_rpt"/>
</dbReference>
<feature type="repeat" description="WD" evidence="5">
    <location>
        <begin position="858"/>
        <end position="899"/>
    </location>
</feature>
<dbReference type="CDD" id="cd00200">
    <property type="entry name" value="WD40"/>
    <property type="match status" value="1"/>
</dbReference>
<feature type="transmembrane region" description="Helical" evidence="8">
    <location>
        <begin position="377"/>
        <end position="398"/>
    </location>
</feature>
<dbReference type="PROSITE" id="PS50082">
    <property type="entry name" value="WD_REPEATS_2"/>
    <property type="match status" value="4"/>
</dbReference>
<dbReference type="SUPFAM" id="SSF50978">
    <property type="entry name" value="WD40 repeat-like"/>
    <property type="match status" value="1"/>
</dbReference>
<dbReference type="InterPro" id="IPR015943">
    <property type="entry name" value="WD40/YVTN_repeat-like_dom_sf"/>
</dbReference>
<feature type="transmembrane region" description="Helical" evidence="8">
    <location>
        <begin position="312"/>
        <end position="336"/>
    </location>
</feature>
<dbReference type="STRING" id="599839.J4G052"/>
<keyword evidence="8" id="KW-0472">Membrane</keyword>
<feature type="transmembrane region" description="Helical" evidence="8">
    <location>
        <begin position="348"/>
        <end position="371"/>
    </location>
</feature>
<comment type="similarity">
    <text evidence="2">Belongs to the WD repeat WDR48 family.</text>
</comment>
<dbReference type="InterPro" id="IPR021772">
    <property type="entry name" value="WDR48/Bun107"/>
</dbReference>
<dbReference type="InterPro" id="IPR036322">
    <property type="entry name" value="WD40_repeat_dom_sf"/>
</dbReference>
<accession>J4G052</accession>
<dbReference type="PROSITE" id="PS50294">
    <property type="entry name" value="WD_REPEATS_REGION"/>
    <property type="match status" value="3"/>
</dbReference>
<evidence type="ECO:0000256" key="7">
    <source>
        <dbReference type="SAM" id="MobiDB-lite"/>
    </source>
</evidence>
<evidence type="ECO:0000256" key="8">
    <source>
        <dbReference type="SAM" id="Phobius"/>
    </source>
</evidence>
<dbReference type="InterPro" id="IPR020472">
    <property type="entry name" value="WD40_PAC1"/>
</dbReference>
<dbReference type="PRINTS" id="PR00320">
    <property type="entry name" value="GPROTEINBRPT"/>
</dbReference>
<feature type="transmembrane region" description="Helical" evidence="8">
    <location>
        <begin position="243"/>
        <end position="263"/>
    </location>
</feature>
<dbReference type="Pfam" id="PF00400">
    <property type="entry name" value="WD40"/>
    <property type="match status" value="5"/>
</dbReference>
<feature type="repeat" description="WD" evidence="5">
    <location>
        <begin position="718"/>
        <end position="750"/>
    </location>
</feature>
<keyword evidence="3 5" id="KW-0853">WD repeat</keyword>
<feature type="compositionally biased region" description="Polar residues" evidence="7">
    <location>
        <begin position="1723"/>
        <end position="1732"/>
    </location>
</feature>
<feature type="region of interest" description="Disordered" evidence="7">
    <location>
        <begin position="1488"/>
        <end position="1537"/>
    </location>
</feature>
<dbReference type="EMBL" id="HE796879">
    <property type="protein sequence ID" value="CCL98378.1"/>
    <property type="molecule type" value="Genomic_DNA"/>
</dbReference>
<evidence type="ECO:0000313" key="10">
    <source>
        <dbReference type="Proteomes" id="UP000006352"/>
    </source>
</evidence>